<dbReference type="GeneID" id="78226613"/>
<accession>A0AAN4R3R6</accession>
<keyword evidence="2" id="KW-1185">Reference proteome</keyword>
<comment type="caution">
    <text evidence="1">The sequence shown here is derived from an EMBL/GenBank/DDBJ whole genome shotgun (WGS) entry which is preliminary data.</text>
</comment>
<evidence type="ECO:0000313" key="2">
    <source>
        <dbReference type="Proteomes" id="UP000321287"/>
    </source>
</evidence>
<dbReference type="EMBL" id="BJVS01000007">
    <property type="protein sequence ID" value="GEL54309.1"/>
    <property type="molecule type" value="Genomic_DNA"/>
</dbReference>
<proteinExistence type="predicted"/>
<organism evidence="1 2">
    <name type="scientific">Asaia bogorensis NBRC 16594</name>
    <dbReference type="NCBI Taxonomy" id="1231624"/>
    <lineage>
        <taxon>Bacteria</taxon>
        <taxon>Pseudomonadati</taxon>
        <taxon>Pseudomonadota</taxon>
        <taxon>Alphaproteobacteria</taxon>
        <taxon>Acetobacterales</taxon>
        <taxon>Acetobacteraceae</taxon>
        <taxon>Asaia</taxon>
    </lineage>
</organism>
<evidence type="ECO:0000313" key="1">
    <source>
        <dbReference type="EMBL" id="GEL54309.1"/>
    </source>
</evidence>
<dbReference type="KEGG" id="abg:Asbog_01573"/>
<dbReference type="RefSeq" id="WP_062164708.1">
    <property type="nucleotide sequence ID" value="NZ_AP014690.1"/>
</dbReference>
<dbReference type="AlphaFoldDB" id="A0AAN4R3R6"/>
<dbReference type="Proteomes" id="UP000321287">
    <property type="component" value="Unassembled WGS sequence"/>
</dbReference>
<sequence>MTWRPSARIVRPGGCATANLRGMALQPLLAWPDSNINGGADYSVDFSGLLGCGEAVLSYDFDPGTAGAIGWLSSYGSCVTAYITWLAAGALAVNVAVLSTLGNTYQVTVGVTVSAIPALIPSNPQPAPGPIAPFVDSGGMEGWIACLGTQQPTGDGWWLNAGVPTFSGRPDFGDASIPGLILTNANMGEWLATLPITPPSSGWWNNAGVAALVGVPSRRQTPINSAQMAAWLASLPLVATNGGWWNNANIPTFKETSA</sequence>
<name>A0AAN4R3R6_9PROT</name>
<gene>
    <name evidence="1" type="ORF">ABO01nite_23160</name>
</gene>
<reference evidence="1 2" key="1">
    <citation type="submission" date="2019-07" db="EMBL/GenBank/DDBJ databases">
        <title>Whole genome shotgun sequence of Asaia bogorensis NBRC 16594.</title>
        <authorList>
            <person name="Hosoyama A."/>
            <person name="Uohara A."/>
            <person name="Ohji S."/>
            <person name="Ichikawa N."/>
        </authorList>
    </citation>
    <scope>NUCLEOTIDE SEQUENCE [LARGE SCALE GENOMIC DNA]</scope>
    <source>
        <strain evidence="1 2">NBRC 16594</strain>
    </source>
</reference>
<protein>
    <submittedName>
        <fullName evidence="1">Uncharacterized protein</fullName>
    </submittedName>
</protein>